<dbReference type="InterPro" id="IPR036873">
    <property type="entry name" value="Rhodanese-like_dom_sf"/>
</dbReference>
<dbReference type="PANTHER" id="PTHR43031:SF17">
    <property type="entry name" value="SULFURTRANSFERASE YTWF-RELATED"/>
    <property type="match status" value="1"/>
</dbReference>
<dbReference type="SMART" id="SM00450">
    <property type="entry name" value="RHOD"/>
    <property type="match status" value="1"/>
</dbReference>
<evidence type="ECO:0000313" key="3">
    <source>
        <dbReference type="Proteomes" id="UP001597285"/>
    </source>
</evidence>
<dbReference type="PROSITE" id="PS50206">
    <property type="entry name" value="RHODANESE_3"/>
    <property type="match status" value="1"/>
</dbReference>
<dbReference type="InterPro" id="IPR001307">
    <property type="entry name" value="Thiosulphate_STrfase_CS"/>
</dbReference>
<protein>
    <submittedName>
        <fullName evidence="2">Rhodanese-like domain-containing protein</fullName>
    </submittedName>
</protein>
<organism evidence="2 3">
    <name type="scientific">Carnobacterium antarcticum</name>
    <dbReference type="NCBI Taxonomy" id="2126436"/>
    <lineage>
        <taxon>Bacteria</taxon>
        <taxon>Bacillati</taxon>
        <taxon>Bacillota</taxon>
        <taxon>Bacilli</taxon>
        <taxon>Lactobacillales</taxon>
        <taxon>Carnobacteriaceae</taxon>
        <taxon>Carnobacterium</taxon>
    </lineage>
</organism>
<keyword evidence="3" id="KW-1185">Reference proteome</keyword>
<comment type="caution">
    <text evidence="2">The sequence shown here is derived from an EMBL/GenBank/DDBJ whole genome shotgun (WGS) entry which is preliminary data.</text>
</comment>
<proteinExistence type="predicted"/>
<dbReference type="PANTHER" id="PTHR43031">
    <property type="entry name" value="FAD-DEPENDENT OXIDOREDUCTASE"/>
    <property type="match status" value="1"/>
</dbReference>
<evidence type="ECO:0000313" key="2">
    <source>
        <dbReference type="EMBL" id="MFD1800321.1"/>
    </source>
</evidence>
<dbReference type="EMBL" id="JBHUFF010000020">
    <property type="protein sequence ID" value="MFD1800321.1"/>
    <property type="molecule type" value="Genomic_DNA"/>
</dbReference>
<feature type="domain" description="Rhodanese" evidence="1">
    <location>
        <begin position="18"/>
        <end position="97"/>
    </location>
</feature>
<dbReference type="InterPro" id="IPR001763">
    <property type="entry name" value="Rhodanese-like_dom"/>
</dbReference>
<name>A0ABW4NRC6_9LACT</name>
<evidence type="ECO:0000259" key="1">
    <source>
        <dbReference type="PROSITE" id="PS50206"/>
    </source>
</evidence>
<reference evidence="3" key="1">
    <citation type="journal article" date="2019" name="Int. J. Syst. Evol. Microbiol.">
        <title>The Global Catalogue of Microorganisms (GCM) 10K type strain sequencing project: providing services to taxonomists for standard genome sequencing and annotation.</title>
        <authorList>
            <consortium name="The Broad Institute Genomics Platform"/>
            <consortium name="The Broad Institute Genome Sequencing Center for Infectious Disease"/>
            <person name="Wu L."/>
            <person name="Ma J."/>
        </authorList>
    </citation>
    <scope>NUCLEOTIDE SEQUENCE [LARGE SCALE GENOMIC DNA]</scope>
    <source>
        <strain evidence="3">KCTC 42143</strain>
    </source>
</reference>
<accession>A0ABW4NRC6</accession>
<dbReference type="Proteomes" id="UP001597285">
    <property type="component" value="Unassembled WGS sequence"/>
</dbReference>
<dbReference type="Gene3D" id="3.40.250.10">
    <property type="entry name" value="Rhodanese-like domain"/>
    <property type="match status" value="1"/>
</dbReference>
<dbReference type="CDD" id="cd00158">
    <property type="entry name" value="RHOD"/>
    <property type="match status" value="1"/>
</dbReference>
<dbReference type="PROSITE" id="PS00380">
    <property type="entry name" value="RHODANESE_1"/>
    <property type="match status" value="1"/>
</dbReference>
<gene>
    <name evidence="2" type="ORF">ACFSBK_10730</name>
</gene>
<dbReference type="SUPFAM" id="SSF52821">
    <property type="entry name" value="Rhodanese/Cell cycle control phosphatase"/>
    <property type="match status" value="1"/>
</dbReference>
<dbReference type="RefSeq" id="WP_058918666.1">
    <property type="nucleotide sequence ID" value="NZ_JBHSQC010000008.1"/>
</dbReference>
<dbReference type="InterPro" id="IPR050229">
    <property type="entry name" value="GlpE_sulfurtransferase"/>
</dbReference>
<dbReference type="Pfam" id="PF00581">
    <property type="entry name" value="Rhodanese"/>
    <property type="match status" value="1"/>
</dbReference>
<sequence>MFFKRTPSITINELSSKLAEKPQILDVREPNEFSAGHIPGARNIPLGKVSSYTPKGKTYIICQSGMRSKRAAKLLLSKGYDVVNVRGGMSSWTGQTRGGKL</sequence>